<evidence type="ECO:0000313" key="2">
    <source>
        <dbReference type="EMBL" id="KAK6762093.1"/>
    </source>
</evidence>
<sequence length="284" mass="32669">MSSRCAIVRLRDRRGRKLWIVSANTETAEDNSKNVFYDEVNALMSKIPSQQVVVVGVDANAKMGLEQQYAACATPFELEIDVRQGAVAEPFLFNFAFDGIMRPTVEQCPPDVILALSARPLPIRRSTRSTTFGRWYAITKNFAGKWTLCTDEKWKRQHLARPSEVVVEDRLRVFDHVMRKPSCRLVEVVLGMLPDHNWKRSLIKEGFGRKVVKEDLRTRGVDRQFSEDVKVRRFWNSDRSVDSMRTLAEARAGLARICSRTTHLDEDAHSRVKPQHDPPRFEIK</sequence>
<protein>
    <submittedName>
        <fullName evidence="2">Uncharacterized protein</fullName>
    </submittedName>
</protein>
<name>A0ABR1EHY8_NECAM</name>
<accession>A0ABR1EHY8</accession>
<evidence type="ECO:0000313" key="3">
    <source>
        <dbReference type="Proteomes" id="UP001303046"/>
    </source>
</evidence>
<feature type="region of interest" description="Disordered" evidence="1">
    <location>
        <begin position="265"/>
        <end position="284"/>
    </location>
</feature>
<gene>
    <name evidence="2" type="primary">Necator_chrX.g23147</name>
    <name evidence="2" type="ORF">RB195_022984</name>
</gene>
<comment type="caution">
    <text evidence="2">The sequence shown here is derived from an EMBL/GenBank/DDBJ whole genome shotgun (WGS) entry which is preliminary data.</text>
</comment>
<dbReference type="Proteomes" id="UP001303046">
    <property type="component" value="Unassembled WGS sequence"/>
</dbReference>
<reference evidence="2 3" key="1">
    <citation type="submission" date="2023-08" db="EMBL/GenBank/DDBJ databases">
        <title>A Necator americanus chromosomal reference genome.</title>
        <authorList>
            <person name="Ilik V."/>
            <person name="Petrzelkova K.J."/>
            <person name="Pardy F."/>
            <person name="Fuh T."/>
            <person name="Niatou-Singa F.S."/>
            <person name="Gouil Q."/>
            <person name="Baker L."/>
            <person name="Ritchie M.E."/>
            <person name="Jex A.R."/>
            <person name="Gazzola D."/>
            <person name="Li H."/>
            <person name="Toshio Fujiwara R."/>
            <person name="Zhan B."/>
            <person name="Aroian R.V."/>
            <person name="Pafco B."/>
            <person name="Schwarz E.M."/>
        </authorList>
    </citation>
    <scope>NUCLEOTIDE SEQUENCE [LARGE SCALE GENOMIC DNA]</scope>
    <source>
        <strain evidence="2 3">Aroian</strain>
        <tissue evidence="2">Whole animal</tissue>
    </source>
</reference>
<keyword evidence="3" id="KW-1185">Reference proteome</keyword>
<evidence type="ECO:0000256" key="1">
    <source>
        <dbReference type="SAM" id="MobiDB-lite"/>
    </source>
</evidence>
<proteinExistence type="predicted"/>
<organism evidence="2 3">
    <name type="scientific">Necator americanus</name>
    <name type="common">Human hookworm</name>
    <dbReference type="NCBI Taxonomy" id="51031"/>
    <lineage>
        <taxon>Eukaryota</taxon>
        <taxon>Metazoa</taxon>
        <taxon>Ecdysozoa</taxon>
        <taxon>Nematoda</taxon>
        <taxon>Chromadorea</taxon>
        <taxon>Rhabditida</taxon>
        <taxon>Rhabditina</taxon>
        <taxon>Rhabditomorpha</taxon>
        <taxon>Strongyloidea</taxon>
        <taxon>Ancylostomatidae</taxon>
        <taxon>Bunostominae</taxon>
        <taxon>Necator</taxon>
    </lineage>
</organism>
<dbReference type="EMBL" id="JAVFWL010000006">
    <property type="protein sequence ID" value="KAK6762093.1"/>
    <property type="molecule type" value="Genomic_DNA"/>
</dbReference>